<feature type="region of interest" description="Disordered" evidence="4">
    <location>
        <begin position="258"/>
        <end position="354"/>
    </location>
</feature>
<dbReference type="InterPro" id="IPR001841">
    <property type="entry name" value="Znf_RING"/>
</dbReference>
<evidence type="ECO:0000259" key="5">
    <source>
        <dbReference type="PROSITE" id="PS50089"/>
    </source>
</evidence>
<dbReference type="Proteomes" id="UP000281553">
    <property type="component" value="Unassembled WGS sequence"/>
</dbReference>
<keyword evidence="1 3" id="KW-0863">Zinc-finger</keyword>
<keyword evidence="2" id="KW-0862">Zinc</keyword>
<reference evidence="6 7" key="1">
    <citation type="submission" date="2018-11" db="EMBL/GenBank/DDBJ databases">
        <authorList>
            <consortium name="Pathogen Informatics"/>
        </authorList>
    </citation>
    <scope>NUCLEOTIDE SEQUENCE [LARGE SCALE GENOMIC DNA]</scope>
</reference>
<feature type="compositionally biased region" description="Polar residues" evidence="4">
    <location>
        <begin position="302"/>
        <end position="317"/>
    </location>
</feature>
<keyword evidence="1 3" id="KW-0479">Metal-binding</keyword>
<evidence type="ECO:0000313" key="6">
    <source>
        <dbReference type="EMBL" id="VDN10786.1"/>
    </source>
</evidence>
<dbReference type="PROSITE" id="PS50089">
    <property type="entry name" value="ZF_RING_2"/>
    <property type="match status" value="1"/>
</dbReference>
<organism evidence="6 7">
    <name type="scientific">Dibothriocephalus latus</name>
    <name type="common">Fish tapeworm</name>
    <name type="synonym">Diphyllobothrium latum</name>
    <dbReference type="NCBI Taxonomy" id="60516"/>
    <lineage>
        <taxon>Eukaryota</taxon>
        <taxon>Metazoa</taxon>
        <taxon>Spiralia</taxon>
        <taxon>Lophotrochozoa</taxon>
        <taxon>Platyhelminthes</taxon>
        <taxon>Cestoda</taxon>
        <taxon>Eucestoda</taxon>
        <taxon>Diphyllobothriidea</taxon>
        <taxon>Diphyllobothriidae</taxon>
        <taxon>Dibothriocephalus</taxon>
    </lineage>
</organism>
<evidence type="ECO:0000256" key="4">
    <source>
        <dbReference type="SAM" id="MobiDB-lite"/>
    </source>
</evidence>
<name>A0A3P7NYX2_DIBLA</name>
<keyword evidence="7" id="KW-1185">Reference proteome</keyword>
<dbReference type="GO" id="GO:0008270">
    <property type="term" value="F:zinc ion binding"/>
    <property type="evidence" value="ECO:0007669"/>
    <property type="project" value="UniProtKB-KW"/>
</dbReference>
<sequence>MVVSCETLLEAAWCSICQETCTDAYRLPCEHVVCREPCLQRLLNAERPTCPNCRLVFSEADVEPFQTVDDFPKLIQEPSQTKQHAESAKCPICVRKVYAPLQMSEHFSKRVCGDCWRTGEMLRECIMDEPPPREPSRGICRSGDVTLQDNQQARGLRCPVCCRMVETPLRISEHFSKRVCGDCWKTGEMLREYIVDEPIQGKTSAGIHRNKEVAVHDNQQAREGWCSFCSQWVDTPLQMTPYFSEPVCTECMRSAERGLHSNSRKRGQHVGEQGRGNASYFAPEEESGNHVSGIERMAAQNPPATSTPHLPRNAQQHARQDAQRSSRQGVDISAEETHPAPRAPIRVIEPTPTEISGGILSSGEVFWHNNQQNRGKERCLFCFRWVETPLQWTAYYSEQVCNECRRSAEMGVQSSSHHRSQNGVKQDRAYGSYIAPEEDCGYRVIYVERSAAGNPPTVNAIPLPSNTPQLVHTTVNSKDARRFKRQGIDRCVEEAIPASRAPTQRETSAGVRCSRIRAVQHNPRAAETRYPFCYRSAGRPLQMTTYSSEPVCNECRRSVGWLKNNSIQQAAEARYRYCSRGGETPPQSTEISSGSRRWQYVPRTDYFSEQRFNHYSHWRTHPGTGC</sequence>
<feature type="domain" description="RING-type" evidence="5">
    <location>
        <begin position="14"/>
        <end position="54"/>
    </location>
</feature>
<dbReference type="EMBL" id="UYRU01049961">
    <property type="protein sequence ID" value="VDN10786.1"/>
    <property type="molecule type" value="Genomic_DNA"/>
</dbReference>
<dbReference type="InterPro" id="IPR013083">
    <property type="entry name" value="Znf_RING/FYVE/PHD"/>
</dbReference>
<dbReference type="AlphaFoldDB" id="A0A3P7NYX2"/>
<evidence type="ECO:0000256" key="2">
    <source>
        <dbReference type="ARBA" id="ARBA00022833"/>
    </source>
</evidence>
<accession>A0A3P7NYX2</accession>
<dbReference type="Gene3D" id="3.30.40.10">
    <property type="entry name" value="Zinc/RING finger domain, C3HC4 (zinc finger)"/>
    <property type="match status" value="1"/>
</dbReference>
<evidence type="ECO:0000313" key="7">
    <source>
        <dbReference type="Proteomes" id="UP000281553"/>
    </source>
</evidence>
<dbReference type="SUPFAM" id="SSF57850">
    <property type="entry name" value="RING/U-box"/>
    <property type="match status" value="1"/>
</dbReference>
<dbReference type="CDD" id="cd16449">
    <property type="entry name" value="RING-HC"/>
    <property type="match status" value="1"/>
</dbReference>
<protein>
    <recommendedName>
        <fullName evidence="5">RING-type domain-containing protein</fullName>
    </recommendedName>
</protein>
<evidence type="ECO:0000256" key="3">
    <source>
        <dbReference type="PROSITE-ProRule" id="PRU00175"/>
    </source>
</evidence>
<proteinExistence type="predicted"/>
<gene>
    <name evidence="6" type="ORF">DILT_LOCUS6617</name>
</gene>
<evidence type="ECO:0000256" key="1">
    <source>
        <dbReference type="ARBA" id="ARBA00022771"/>
    </source>
</evidence>